<sequence>MGSGSGSGRPGTPSPVMPIHARRAREGQNSVKLYEFLQVLRRRWCTVTAVALLGLTVGVTLTWAAEPEYEATNRLFAAPQGAETMGERAQYSSFATQRVRSYAEIVASPRFTEPVVKKLKLKETPVQLAERISAEAPPQSVLLDITARDGTAAGAARIANAVATEFRRQMTLLETPVSRLTEEEREKQAEAARARGEKPPLEGPQPDPLTRLEVISAAQVPDEPASPRPLLNALCALAIGLFCGALLAVVRDGSDTTVSDTQQLAKAAGGAPVLGTVPYDRRAQRHPLAMVSDAHGERAEAVRLVRAALQFTQVDRPACTILVTSADAEEGKSAFAVNLALAFAQSGSRVCLVDADLRQPRVARFFGLVENAGLTTALIGRATLDDVLQHIDGGRVAVLASGELPPNPAELLASARMREVLAELAGRFDKIIIDSAPLLPVADSTGLAAHTDGTVLVVRAKHTPRHRIEDAVAALRVVGASMLGAVLSMARLPKEDRYGHYGNANSGRAQGPSLRDTSLTGSLR</sequence>
<dbReference type="Proteomes" id="UP000545761">
    <property type="component" value="Unassembled WGS sequence"/>
</dbReference>
<protein>
    <submittedName>
        <fullName evidence="11">Polysaccharide biosynthesis tyrosine autokinase</fullName>
        <ecNumber evidence="11">2.7.10.2</ecNumber>
    </submittedName>
</protein>
<dbReference type="InterPro" id="IPR005702">
    <property type="entry name" value="Wzc-like_C"/>
</dbReference>
<feature type="domain" description="Polysaccharide chain length determinant N-terminal" evidence="10">
    <location>
        <begin position="31"/>
        <end position="119"/>
    </location>
</feature>
<dbReference type="InterPro" id="IPR050445">
    <property type="entry name" value="Bact_polysacc_biosynth/exp"/>
</dbReference>
<evidence type="ECO:0000256" key="7">
    <source>
        <dbReference type="ARBA" id="ARBA00022989"/>
    </source>
</evidence>
<keyword evidence="5" id="KW-0547">Nucleotide-binding</keyword>
<dbReference type="InterPro" id="IPR027417">
    <property type="entry name" value="P-loop_NTPase"/>
</dbReference>
<dbReference type="PANTHER" id="PTHR32309">
    <property type="entry name" value="TYROSINE-PROTEIN KINASE"/>
    <property type="match status" value="1"/>
</dbReference>
<evidence type="ECO:0000256" key="1">
    <source>
        <dbReference type="ARBA" id="ARBA00004651"/>
    </source>
</evidence>
<organism evidence="11 12">
    <name type="scientific">Streptomyces himalayensis subsp. himalayensis</name>
    <dbReference type="NCBI Taxonomy" id="2756131"/>
    <lineage>
        <taxon>Bacteria</taxon>
        <taxon>Bacillati</taxon>
        <taxon>Actinomycetota</taxon>
        <taxon>Actinomycetes</taxon>
        <taxon>Kitasatosporales</taxon>
        <taxon>Streptomycetaceae</taxon>
        <taxon>Streptomyces</taxon>
        <taxon>Streptomyces himalayensis</taxon>
    </lineage>
</organism>
<dbReference type="EMBL" id="JACEHE010000019">
    <property type="protein sequence ID" value="MBA2949527.1"/>
    <property type="molecule type" value="Genomic_DNA"/>
</dbReference>
<dbReference type="NCBIfam" id="TIGR01007">
    <property type="entry name" value="eps_fam"/>
    <property type="match status" value="1"/>
</dbReference>
<comment type="similarity">
    <text evidence="2">Belongs to the CpsC/CapA family.</text>
</comment>
<keyword evidence="7" id="KW-1133">Transmembrane helix</keyword>
<gene>
    <name evidence="11" type="ORF">H1D24_27805</name>
</gene>
<feature type="region of interest" description="Disordered" evidence="9">
    <location>
        <begin position="175"/>
        <end position="208"/>
    </location>
</feature>
<dbReference type="SUPFAM" id="SSF52540">
    <property type="entry name" value="P-loop containing nucleoside triphosphate hydrolases"/>
    <property type="match status" value="1"/>
</dbReference>
<dbReference type="GO" id="GO:0005886">
    <property type="term" value="C:plasma membrane"/>
    <property type="evidence" value="ECO:0007669"/>
    <property type="project" value="UniProtKB-SubCell"/>
</dbReference>
<evidence type="ECO:0000256" key="5">
    <source>
        <dbReference type="ARBA" id="ARBA00022741"/>
    </source>
</evidence>
<dbReference type="Pfam" id="PF02706">
    <property type="entry name" value="Wzz"/>
    <property type="match status" value="1"/>
</dbReference>
<keyword evidence="11" id="KW-0808">Transferase</keyword>
<evidence type="ECO:0000256" key="3">
    <source>
        <dbReference type="ARBA" id="ARBA00022475"/>
    </source>
</evidence>
<feature type="region of interest" description="Disordered" evidence="9">
    <location>
        <begin position="501"/>
        <end position="524"/>
    </location>
</feature>
<dbReference type="InterPro" id="IPR003856">
    <property type="entry name" value="LPS_length_determ_N"/>
</dbReference>
<keyword evidence="8" id="KW-0472">Membrane</keyword>
<evidence type="ECO:0000259" key="10">
    <source>
        <dbReference type="Pfam" id="PF02706"/>
    </source>
</evidence>
<dbReference type="GO" id="GO:0005524">
    <property type="term" value="F:ATP binding"/>
    <property type="evidence" value="ECO:0007669"/>
    <property type="project" value="UniProtKB-KW"/>
</dbReference>
<comment type="subcellular location">
    <subcellularLocation>
        <location evidence="1">Cell membrane</location>
        <topology evidence="1">Multi-pass membrane protein</topology>
    </subcellularLocation>
</comment>
<accession>A0A7W0DQR4</accession>
<feature type="compositionally biased region" description="Polar residues" evidence="9">
    <location>
        <begin position="515"/>
        <end position="524"/>
    </location>
</feature>
<dbReference type="CDD" id="cd05387">
    <property type="entry name" value="BY-kinase"/>
    <property type="match status" value="1"/>
</dbReference>
<keyword evidence="3" id="KW-1003">Cell membrane</keyword>
<name>A0A7W0DQR4_9ACTN</name>
<evidence type="ECO:0000256" key="6">
    <source>
        <dbReference type="ARBA" id="ARBA00022840"/>
    </source>
</evidence>
<comment type="caution">
    <text evidence="11">The sequence shown here is derived from an EMBL/GenBank/DDBJ whole genome shotgun (WGS) entry which is preliminary data.</text>
</comment>
<feature type="region of interest" description="Disordered" evidence="9">
    <location>
        <begin position="1"/>
        <end position="22"/>
    </location>
</feature>
<dbReference type="InterPro" id="IPR033756">
    <property type="entry name" value="YlxH/NBP35"/>
</dbReference>
<reference evidence="11 12" key="1">
    <citation type="submission" date="2020-07" db="EMBL/GenBank/DDBJ databases">
        <title>Streptomyces isolated from Indian soil.</title>
        <authorList>
            <person name="Mandal S."/>
            <person name="Maiti P.K."/>
        </authorList>
    </citation>
    <scope>NUCLEOTIDE SEQUENCE [LARGE SCALE GENOMIC DNA]</scope>
    <source>
        <strain evidence="11 12">PSKA28</strain>
    </source>
</reference>
<evidence type="ECO:0000256" key="4">
    <source>
        <dbReference type="ARBA" id="ARBA00022692"/>
    </source>
</evidence>
<dbReference type="PANTHER" id="PTHR32309:SF13">
    <property type="entry name" value="FERRIC ENTEROBACTIN TRANSPORT PROTEIN FEPE"/>
    <property type="match status" value="1"/>
</dbReference>
<dbReference type="AlphaFoldDB" id="A0A7W0DQR4"/>
<evidence type="ECO:0000256" key="2">
    <source>
        <dbReference type="ARBA" id="ARBA00006683"/>
    </source>
</evidence>
<dbReference type="EC" id="2.7.10.2" evidence="11"/>
<dbReference type="GO" id="GO:0004715">
    <property type="term" value="F:non-membrane spanning protein tyrosine kinase activity"/>
    <property type="evidence" value="ECO:0007669"/>
    <property type="project" value="UniProtKB-EC"/>
</dbReference>
<keyword evidence="11" id="KW-0418">Kinase</keyword>
<evidence type="ECO:0000256" key="9">
    <source>
        <dbReference type="SAM" id="MobiDB-lite"/>
    </source>
</evidence>
<proteinExistence type="inferred from homology"/>
<dbReference type="Gene3D" id="3.40.50.300">
    <property type="entry name" value="P-loop containing nucleotide triphosphate hydrolases"/>
    <property type="match status" value="1"/>
</dbReference>
<dbReference type="Pfam" id="PF10609">
    <property type="entry name" value="ParA"/>
    <property type="match status" value="1"/>
</dbReference>
<evidence type="ECO:0000313" key="12">
    <source>
        <dbReference type="Proteomes" id="UP000545761"/>
    </source>
</evidence>
<keyword evidence="6" id="KW-0067">ATP-binding</keyword>
<keyword evidence="4" id="KW-0812">Transmembrane</keyword>
<evidence type="ECO:0000256" key="8">
    <source>
        <dbReference type="ARBA" id="ARBA00023136"/>
    </source>
</evidence>
<feature type="compositionally biased region" description="Basic and acidic residues" evidence="9">
    <location>
        <begin position="180"/>
        <end position="200"/>
    </location>
</feature>
<evidence type="ECO:0000313" key="11">
    <source>
        <dbReference type="EMBL" id="MBA2949527.1"/>
    </source>
</evidence>